<accession>A0A2M4C707</accession>
<dbReference type="AlphaFoldDB" id="A0A2M4C707"/>
<organism evidence="3">
    <name type="scientific">Anopheles marajoara</name>
    <dbReference type="NCBI Taxonomy" id="58244"/>
    <lineage>
        <taxon>Eukaryota</taxon>
        <taxon>Metazoa</taxon>
        <taxon>Ecdysozoa</taxon>
        <taxon>Arthropoda</taxon>
        <taxon>Hexapoda</taxon>
        <taxon>Insecta</taxon>
        <taxon>Pterygota</taxon>
        <taxon>Neoptera</taxon>
        <taxon>Endopterygota</taxon>
        <taxon>Diptera</taxon>
        <taxon>Nematocera</taxon>
        <taxon>Culicoidea</taxon>
        <taxon>Culicidae</taxon>
        <taxon>Anophelinae</taxon>
        <taxon>Anopheles</taxon>
    </lineage>
</organism>
<proteinExistence type="predicted"/>
<sequence>MFLIFFFDCVSTVAGASSLTNTVSPTNRAYTFDSLSDASGFSSPDKPTFKLNTIPLRSTAAHFGAIVIEFSRNSSPVAKPNDFVSLSTNFGSDRLAYSSPISYTSERRLPGTRPFSNSSSRLSKKL</sequence>
<dbReference type="EMBL" id="GGFJ01011971">
    <property type="protein sequence ID" value="MBW61112.1"/>
    <property type="molecule type" value="Transcribed_RNA"/>
</dbReference>
<reference evidence="3" key="1">
    <citation type="submission" date="2018-01" db="EMBL/GenBank/DDBJ databases">
        <title>An insight into the sialome of Amazonian anophelines.</title>
        <authorList>
            <person name="Ribeiro J.M."/>
            <person name="Scarpassa V."/>
            <person name="Calvo E."/>
        </authorList>
    </citation>
    <scope>NUCLEOTIDE SEQUENCE</scope>
    <source>
        <tissue evidence="3">Salivary glands</tissue>
    </source>
</reference>
<name>A0A2M4C707_9DIPT</name>
<feature type="region of interest" description="Disordered" evidence="1">
    <location>
        <begin position="106"/>
        <end position="126"/>
    </location>
</feature>
<feature type="signal peptide" evidence="2">
    <location>
        <begin position="1"/>
        <end position="18"/>
    </location>
</feature>
<evidence type="ECO:0000313" key="3">
    <source>
        <dbReference type="EMBL" id="MBW61112.1"/>
    </source>
</evidence>
<keyword evidence="2" id="KW-0732">Signal</keyword>
<evidence type="ECO:0000256" key="1">
    <source>
        <dbReference type="SAM" id="MobiDB-lite"/>
    </source>
</evidence>
<evidence type="ECO:0000256" key="2">
    <source>
        <dbReference type="SAM" id="SignalP"/>
    </source>
</evidence>
<protein>
    <submittedName>
        <fullName evidence="3">Putative secreted protein</fullName>
    </submittedName>
</protein>
<feature type="chain" id="PRO_5014908510" evidence="2">
    <location>
        <begin position="19"/>
        <end position="126"/>
    </location>
</feature>
<feature type="compositionally biased region" description="Polar residues" evidence="1">
    <location>
        <begin position="114"/>
        <end position="126"/>
    </location>
</feature>